<evidence type="ECO:0000313" key="2">
    <source>
        <dbReference type="Proteomes" id="UP000095463"/>
    </source>
</evidence>
<dbReference type="RefSeq" id="WP_069911827.1">
    <property type="nucleotide sequence ID" value="NZ_LAJE02000347.1"/>
</dbReference>
<dbReference type="OrthoDB" id="580775at2"/>
<sequence>MSLMDVARGAYVRSPEVVRRSLAPLISLVPTRLKFGGSYRKWRERIALASADPAYADAQHLASLRAIIGRAHALSPFYRELIERAFGSSFDASSFELSDLQRLPILRKDELRLAGEAVLTVPRGEADRGDTSGSNGERPFTFYLDKDRSAREMAFVYDNWSRIGFTEQTGKIVLRGFGLHPKGTSISQWEPALRELRLSVFPMTHDDVRHYLDLIDKHELEYLYGYPSAIELMCRHMCRIGRLPRRPLKGILPISEPLYPHQRRIITEVFGNVPIANFYGLSEKVLFAREISSDGFYQFDPLYGLAELVDEDGQPVTEIGREGRLLGTGFTGMSMPFLRYDTEDRATLVEPPTSGNGQRLTVERLTPRRKPDFLISADGNRVVTIDFTPENPRYFEGIEEYQFFQDRPGHSTIRYIPTADGSETDALRVANGLTRRTHGKIVFTTEQVERLAGGRAGKRAFIDQRLDISKY</sequence>
<dbReference type="AlphaFoldDB" id="A0A1E5XJY0"/>
<dbReference type="PANTHER" id="PTHR36932">
    <property type="entry name" value="CAPSULAR POLYSACCHARIDE BIOSYNTHESIS PROTEIN"/>
    <property type="match status" value="1"/>
</dbReference>
<keyword evidence="2" id="KW-1185">Reference proteome</keyword>
<comment type="caution">
    <text evidence="1">The sequence shown here is derived from an EMBL/GenBank/DDBJ whole genome shotgun (WGS) entry which is preliminary data.</text>
</comment>
<name>A0A1E5XJY0_9HYPH</name>
<gene>
    <name evidence="1" type="ORF">VW23_028080</name>
</gene>
<dbReference type="InterPro" id="IPR053158">
    <property type="entry name" value="CapK_Type1_Caps_Biosynth"/>
</dbReference>
<proteinExistence type="predicted"/>
<dbReference type="Gene3D" id="3.40.50.12780">
    <property type="entry name" value="N-terminal domain of ligase-like"/>
    <property type="match status" value="1"/>
</dbReference>
<reference evidence="1 2" key="1">
    <citation type="journal article" date="2015" name="Genome Announc.">
        <title>Genome Assemblies of Three Soil-Associated Devosia species: D. insulae, D. limi, and D. soli.</title>
        <authorList>
            <person name="Hassan Y.I."/>
            <person name="Lepp D."/>
            <person name="Zhou T."/>
        </authorList>
    </citation>
    <scope>NUCLEOTIDE SEQUENCE [LARGE SCALE GENOMIC DNA]</scope>
    <source>
        <strain evidence="1 2">DS-56</strain>
    </source>
</reference>
<dbReference type="InterPro" id="IPR042099">
    <property type="entry name" value="ANL_N_sf"/>
</dbReference>
<dbReference type="EMBL" id="LAJE02000347">
    <property type="protein sequence ID" value="OEO28891.1"/>
    <property type="molecule type" value="Genomic_DNA"/>
</dbReference>
<accession>A0A1E5XJY0</accession>
<dbReference type="PANTHER" id="PTHR36932:SF1">
    <property type="entry name" value="CAPSULAR POLYSACCHARIDE BIOSYNTHESIS PROTEIN"/>
    <property type="match status" value="1"/>
</dbReference>
<evidence type="ECO:0000313" key="1">
    <source>
        <dbReference type="EMBL" id="OEO28891.1"/>
    </source>
</evidence>
<protein>
    <recommendedName>
        <fullName evidence="3">CoF synthetase</fullName>
    </recommendedName>
</protein>
<dbReference type="Proteomes" id="UP000095463">
    <property type="component" value="Unassembled WGS sequence"/>
</dbReference>
<dbReference type="SUPFAM" id="SSF56801">
    <property type="entry name" value="Acetyl-CoA synthetase-like"/>
    <property type="match status" value="1"/>
</dbReference>
<evidence type="ECO:0008006" key="3">
    <source>
        <dbReference type="Google" id="ProtNLM"/>
    </source>
</evidence>
<organism evidence="1 2">
    <name type="scientific">Devosia insulae DS-56</name>
    <dbReference type="NCBI Taxonomy" id="1116389"/>
    <lineage>
        <taxon>Bacteria</taxon>
        <taxon>Pseudomonadati</taxon>
        <taxon>Pseudomonadota</taxon>
        <taxon>Alphaproteobacteria</taxon>
        <taxon>Hyphomicrobiales</taxon>
        <taxon>Devosiaceae</taxon>
        <taxon>Devosia</taxon>
    </lineage>
</organism>